<name>A0A9D2KG89_9MICO</name>
<sequence length="620" mass="67212">MPQDSSTDPFDASSAPRALPLTYPGRRPDASVVITQDAIWEIRDREGDALAWRSDHRQRLATCRVALSVAERSIRRLSTTAFPHLSTVLEETYGIGADPRVPVLAIGSNAAPSQLRHKFGPSSVPLVVPSIRARVEGMIPGFCSFVSPLGYVPATIVPEPGAVSEMALQLLDDQQLREIDKSEASAYRRVWVETPILLETGEQLPGAYAYVSRDGFLAGEEGAWVMGVAGQERPDGIAPSRWFADQASVLARIGADPRAAVVLGSSPEEIVERRADPLASTDVLREAGLVADHNPLWDRPDEIGAPPRRYGSLIDARIISRDDDGTVVAIAGRSNDFLERRGRSVVRLGEEMDRALGRPRNVELTSEALRELAGDRAPRAIATVLRDDDAEAIPREAIEIDHVLRMGLGLEAGEEVRIRPVTVKRQRWSDRVLGAPNSLTLRVTLADTSSTERDVCLMSALSLSLLGVSSGDYVVLEGAPDEAGHVRTLAVKAFEAPEDVCTERARVSQGIWGARFPGVRETLGVWPDIPTIFADSATRARLGIASQQLGTVRARPARLQQFGTELREMMLLLAVALIGIVTIVPGTVLALVLTGALVVGTFGLTVAKMRRRLSHTRQRA</sequence>
<reference evidence="3" key="2">
    <citation type="submission" date="2021-04" db="EMBL/GenBank/DDBJ databases">
        <authorList>
            <person name="Gilroy R."/>
        </authorList>
    </citation>
    <scope>NUCLEOTIDE SEQUENCE</scope>
    <source>
        <strain evidence="3">ChiHjej8B7-3636</strain>
    </source>
</reference>
<accession>A0A9D2KG89</accession>
<evidence type="ECO:0000256" key="2">
    <source>
        <dbReference type="SAM" id="Phobius"/>
    </source>
</evidence>
<evidence type="ECO:0000256" key="1">
    <source>
        <dbReference type="SAM" id="MobiDB-lite"/>
    </source>
</evidence>
<dbReference type="AlphaFoldDB" id="A0A9D2KG89"/>
<keyword evidence="2" id="KW-0472">Membrane</keyword>
<evidence type="ECO:0000313" key="3">
    <source>
        <dbReference type="EMBL" id="HJA04469.1"/>
    </source>
</evidence>
<comment type="caution">
    <text evidence="3">The sequence shown here is derived from an EMBL/GenBank/DDBJ whole genome shotgun (WGS) entry which is preliminary data.</text>
</comment>
<proteinExistence type="predicted"/>
<dbReference type="EMBL" id="DXAM01000089">
    <property type="protein sequence ID" value="HJA04469.1"/>
    <property type="molecule type" value="Genomic_DNA"/>
</dbReference>
<feature type="region of interest" description="Disordered" evidence="1">
    <location>
        <begin position="1"/>
        <end position="23"/>
    </location>
</feature>
<reference evidence="3" key="1">
    <citation type="journal article" date="2021" name="PeerJ">
        <title>Extensive microbial diversity within the chicken gut microbiome revealed by metagenomics and culture.</title>
        <authorList>
            <person name="Gilroy R."/>
            <person name="Ravi A."/>
            <person name="Getino M."/>
            <person name="Pursley I."/>
            <person name="Horton D.L."/>
            <person name="Alikhan N.F."/>
            <person name="Baker D."/>
            <person name="Gharbi K."/>
            <person name="Hall N."/>
            <person name="Watson M."/>
            <person name="Adriaenssens E.M."/>
            <person name="Foster-Nyarko E."/>
            <person name="Jarju S."/>
            <person name="Secka A."/>
            <person name="Antonio M."/>
            <person name="Oren A."/>
            <person name="Chaudhuri R.R."/>
            <person name="La Ragione R."/>
            <person name="Hildebrand F."/>
            <person name="Pallen M.J."/>
        </authorList>
    </citation>
    <scope>NUCLEOTIDE SEQUENCE</scope>
    <source>
        <strain evidence="3">ChiHjej8B7-3636</strain>
    </source>
</reference>
<keyword evidence="2" id="KW-0812">Transmembrane</keyword>
<dbReference type="Gene3D" id="3.10.490.10">
    <property type="entry name" value="Gamma-glutamyl cyclotransferase-like"/>
    <property type="match status" value="1"/>
</dbReference>
<dbReference type="Proteomes" id="UP000824220">
    <property type="component" value="Unassembled WGS sequence"/>
</dbReference>
<keyword evidence="2" id="KW-1133">Transmembrane helix</keyword>
<evidence type="ECO:0000313" key="4">
    <source>
        <dbReference type="Proteomes" id="UP000824220"/>
    </source>
</evidence>
<feature type="transmembrane region" description="Helical" evidence="2">
    <location>
        <begin position="569"/>
        <end position="602"/>
    </location>
</feature>
<gene>
    <name evidence="3" type="ORF">H9800_06360</name>
</gene>
<organism evidence="3 4">
    <name type="scientific">Candidatus Microbacterium stercoravium</name>
    <dbReference type="NCBI Taxonomy" id="2838697"/>
    <lineage>
        <taxon>Bacteria</taxon>
        <taxon>Bacillati</taxon>
        <taxon>Actinomycetota</taxon>
        <taxon>Actinomycetes</taxon>
        <taxon>Micrococcales</taxon>
        <taxon>Microbacteriaceae</taxon>
        <taxon>Microbacterium</taxon>
    </lineage>
</organism>
<protein>
    <submittedName>
        <fullName evidence="3">Uncharacterized protein</fullName>
    </submittedName>
</protein>